<gene>
    <name evidence="2" type="ORF">M6B38_140490</name>
</gene>
<dbReference type="InterPro" id="IPR050232">
    <property type="entry name" value="FBL13/AtMIF1-like"/>
</dbReference>
<dbReference type="InterPro" id="IPR055411">
    <property type="entry name" value="LRR_FXL15/At3g58940/PEG3-like"/>
</dbReference>
<accession>A0AAX6FDY6</accession>
<organism evidence="2 3">
    <name type="scientific">Iris pallida</name>
    <name type="common">Sweet iris</name>
    <dbReference type="NCBI Taxonomy" id="29817"/>
    <lineage>
        <taxon>Eukaryota</taxon>
        <taxon>Viridiplantae</taxon>
        <taxon>Streptophyta</taxon>
        <taxon>Embryophyta</taxon>
        <taxon>Tracheophyta</taxon>
        <taxon>Spermatophyta</taxon>
        <taxon>Magnoliopsida</taxon>
        <taxon>Liliopsida</taxon>
        <taxon>Asparagales</taxon>
        <taxon>Iridaceae</taxon>
        <taxon>Iridoideae</taxon>
        <taxon>Irideae</taxon>
        <taxon>Iris</taxon>
    </lineage>
</organism>
<dbReference type="InterPro" id="IPR001810">
    <property type="entry name" value="F-box_dom"/>
</dbReference>
<evidence type="ECO:0000313" key="2">
    <source>
        <dbReference type="EMBL" id="KAJ6814221.1"/>
    </source>
</evidence>
<dbReference type="Pfam" id="PF08387">
    <property type="entry name" value="FBD"/>
    <property type="match status" value="1"/>
</dbReference>
<sequence length="479" mass="54023">MTSQTTPAMCSRTDRISRLPDDVLHNILSLLPNTEARARTSLLSKRFLHLWAHHPSVLIGDPEILRFLRPSDSDTAAIVGRYQISVDLCLASLLCPVLQTLELNLFSSRRSFRWIRSAAGRRVRDLRLSAAPSLHLKLPVSIFYCTSLVSLDLYCCQLPSIRPKFDGFPSLTHLKITGTGDHESLASLLSKCPSLQSLKLECCYDLTTLDLSSQTLTDVELLSCPGLHRVRIDAPNLARFSYCGNVNNIYLENARRLLDVNLSHFYSGTGVDFATPVQWARPVRSLSHVSQRLRVNEWFFRFLLPETTPEPLFGNLKMLHCVVDWVTSSMLNSLAAVLGHCRNLEQLKIDLSCGVRRSVVCFKLLLAQLNMTEEESGTSPDCMDKFEQALKDDSDQEVWDPSELPADVTPSLKTIIVNCFVGTPNEMKMLEYLVGRSNVLEKISIGDLMMREREEIHRLIAYIPRASSHVQICEFNMLS</sequence>
<evidence type="ECO:0000259" key="1">
    <source>
        <dbReference type="PROSITE" id="PS50181"/>
    </source>
</evidence>
<dbReference type="Gene3D" id="3.80.10.10">
    <property type="entry name" value="Ribonuclease Inhibitor"/>
    <property type="match status" value="1"/>
</dbReference>
<keyword evidence="3" id="KW-1185">Reference proteome</keyword>
<dbReference type="AlphaFoldDB" id="A0AAX6FDY6"/>
<protein>
    <submittedName>
        <fullName evidence="2">FBD-associated F-box protein-like isoform X1</fullName>
    </submittedName>
</protein>
<dbReference type="Pfam" id="PF00646">
    <property type="entry name" value="F-box"/>
    <property type="match status" value="1"/>
</dbReference>
<dbReference type="Pfam" id="PF24758">
    <property type="entry name" value="LRR_At5g56370"/>
    <property type="match status" value="1"/>
</dbReference>
<dbReference type="InterPro" id="IPR006566">
    <property type="entry name" value="FBD"/>
</dbReference>
<dbReference type="InterPro" id="IPR032675">
    <property type="entry name" value="LRR_dom_sf"/>
</dbReference>
<reference evidence="2" key="1">
    <citation type="journal article" date="2023" name="GigaByte">
        <title>Genome assembly of the bearded iris, Iris pallida Lam.</title>
        <authorList>
            <person name="Bruccoleri R.E."/>
            <person name="Oakeley E.J."/>
            <person name="Faust A.M.E."/>
            <person name="Altorfer M."/>
            <person name="Dessus-Babus S."/>
            <person name="Burckhardt D."/>
            <person name="Oertli M."/>
            <person name="Naumann U."/>
            <person name="Petersen F."/>
            <person name="Wong J."/>
        </authorList>
    </citation>
    <scope>NUCLEOTIDE SEQUENCE</scope>
    <source>
        <strain evidence="2">GSM-AAB239-AS_SAM_17_03QT</strain>
    </source>
</reference>
<dbReference type="Proteomes" id="UP001140949">
    <property type="component" value="Unassembled WGS sequence"/>
</dbReference>
<dbReference type="PANTHER" id="PTHR31900:SF30">
    <property type="entry name" value="SUPERFAMILY PROTEIN, PUTATIVE-RELATED"/>
    <property type="match status" value="1"/>
</dbReference>
<evidence type="ECO:0000313" key="3">
    <source>
        <dbReference type="Proteomes" id="UP001140949"/>
    </source>
</evidence>
<dbReference type="SUPFAM" id="SSF81383">
    <property type="entry name" value="F-box domain"/>
    <property type="match status" value="1"/>
</dbReference>
<comment type="caution">
    <text evidence="2">The sequence shown here is derived from an EMBL/GenBank/DDBJ whole genome shotgun (WGS) entry which is preliminary data.</text>
</comment>
<feature type="domain" description="F-box" evidence="1">
    <location>
        <begin position="13"/>
        <end position="50"/>
    </location>
</feature>
<dbReference type="PROSITE" id="PS50181">
    <property type="entry name" value="FBOX"/>
    <property type="match status" value="1"/>
</dbReference>
<proteinExistence type="predicted"/>
<dbReference type="Gene3D" id="1.20.1280.50">
    <property type="match status" value="1"/>
</dbReference>
<reference evidence="2" key="2">
    <citation type="submission" date="2023-04" db="EMBL/GenBank/DDBJ databases">
        <authorList>
            <person name="Bruccoleri R.E."/>
            <person name="Oakeley E.J."/>
            <person name="Faust A.-M."/>
            <person name="Dessus-Babus S."/>
            <person name="Altorfer M."/>
            <person name="Burckhardt D."/>
            <person name="Oertli M."/>
            <person name="Naumann U."/>
            <person name="Petersen F."/>
            <person name="Wong J."/>
        </authorList>
    </citation>
    <scope>NUCLEOTIDE SEQUENCE</scope>
    <source>
        <strain evidence="2">GSM-AAB239-AS_SAM_17_03QT</strain>
        <tissue evidence="2">Leaf</tissue>
    </source>
</reference>
<dbReference type="SUPFAM" id="SSF52047">
    <property type="entry name" value="RNI-like"/>
    <property type="match status" value="1"/>
</dbReference>
<dbReference type="PANTHER" id="PTHR31900">
    <property type="entry name" value="F-BOX/RNI SUPERFAMILY PROTEIN-RELATED"/>
    <property type="match status" value="1"/>
</dbReference>
<dbReference type="EMBL" id="JANAVB010029817">
    <property type="protein sequence ID" value="KAJ6814221.1"/>
    <property type="molecule type" value="Genomic_DNA"/>
</dbReference>
<dbReference type="InterPro" id="IPR036047">
    <property type="entry name" value="F-box-like_dom_sf"/>
</dbReference>
<name>A0AAX6FDY6_IRIPA</name>